<keyword evidence="6 12" id="KW-1133">Transmembrane helix</keyword>
<dbReference type="Pfam" id="PF13641">
    <property type="entry name" value="Glyco_tranf_2_3"/>
    <property type="match status" value="1"/>
</dbReference>
<evidence type="ECO:0000313" key="16">
    <source>
        <dbReference type="Proteomes" id="UP000542695"/>
    </source>
</evidence>
<dbReference type="Proteomes" id="UP000254602">
    <property type="component" value="Unassembled WGS sequence"/>
</dbReference>
<keyword evidence="7 12" id="KW-0472">Membrane</keyword>
<evidence type="ECO:0000256" key="10">
    <source>
        <dbReference type="ARBA" id="ARBA00068721"/>
    </source>
</evidence>
<evidence type="ECO:0000313" key="14">
    <source>
        <dbReference type="EMBL" id="SUD68395.1"/>
    </source>
</evidence>
<dbReference type="InterPro" id="IPR029044">
    <property type="entry name" value="Nucleotide-diphossugar_trans"/>
</dbReference>
<dbReference type="InterPro" id="IPR050321">
    <property type="entry name" value="Glycosyltr_2/OpgH_subfam"/>
</dbReference>
<evidence type="ECO:0000256" key="4">
    <source>
        <dbReference type="ARBA" id="ARBA00022692"/>
    </source>
</evidence>
<evidence type="ECO:0000256" key="2">
    <source>
        <dbReference type="ARBA" id="ARBA00022676"/>
    </source>
</evidence>
<dbReference type="AlphaFoldDB" id="A0A379KK65"/>
<dbReference type="EMBL" id="UGUY01000001">
    <property type="protein sequence ID" value="SUD68395.1"/>
    <property type="molecule type" value="Genomic_DNA"/>
</dbReference>
<evidence type="ECO:0000313" key="15">
    <source>
        <dbReference type="Proteomes" id="UP000254602"/>
    </source>
</evidence>
<accession>A0A379KK65</accession>
<evidence type="ECO:0000256" key="6">
    <source>
        <dbReference type="ARBA" id="ARBA00022989"/>
    </source>
</evidence>
<dbReference type="SUPFAM" id="SSF53448">
    <property type="entry name" value="Nucleotide-diphospho-sugar transferases"/>
    <property type="match status" value="1"/>
</dbReference>
<evidence type="ECO:0000256" key="7">
    <source>
        <dbReference type="ARBA" id="ARBA00023136"/>
    </source>
</evidence>
<protein>
    <recommendedName>
        <fullName evidence="10">Beta-monoglucosyldiacylglycerol synthase</fullName>
        <ecNumber evidence="9">2.4.1.336</ecNumber>
    </recommendedName>
    <alternativeName>
        <fullName evidence="11">UDP-glucose:1,2-diacylglycerol 3-beta-D-glucosyltransferase</fullName>
    </alternativeName>
</protein>
<dbReference type="SUPFAM" id="SSF51445">
    <property type="entry name" value="(Trans)glycosidases"/>
    <property type="match status" value="1"/>
</dbReference>
<dbReference type="Gene3D" id="3.20.20.80">
    <property type="entry name" value="Glycosidases"/>
    <property type="match status" value="1"/>
</dbReference>
<keyword evidence="4 12" id="KW-0812">Transmembrane</keyword>
<evidence type="ECO:0000256" key="11">
    <source>
        <dbReference type="ARBA" id="ARBA00078564"/>
    </source>
</evidence>
<proteinExistence type="predicted"/>
<name>A0A379KK65_PSEPU</name>
<reference evidence="13 16" key="2">
    <citation type="submission" date="2020-04" db="EMBL/GenBank/DDBJ databases">
        <title>Molecular characterization of pseudomonads from Agaricus bisporus reveal novel blotch 2 pathogens in Western Europe.</title>
        <authorList>
            <person name="Taparia T."/>
            <person name="Krijger M."/>
            <person name="Haynes E."/>
            <person name="Elpinstone J.G."/>
            <person name="Noble R."/>
            <person name="Van Der Wolf J."/>
        </authorList>
    </citation>
    <scope>NUCLEOTIDE SEQUENCE [LARGE SCALE GENOMIC DNA]</scope>
    <source>
        <strain evidence="13 16">P7765</strain>
    </source>
</reference>
<dbReference type="RefSeq" id="WP_046784325.1">
    <property type="nucleotide sequence ID" value="NZ_JACARV010000033.1"/>
</dbReference>
<gene>
    <name evidence="14" type="primary">bcsA</name>
    <name evidence="13" type="ORF">HX798_13150</name>
    <name evidence="14" type="ORF">NCTC7914_02526</name>
</gene>
<feature type="transmembrane region" description="Helical" evidence="12">
    <location>
        <begin position="367"/>
        <end position="391"/>
    </location>
</feature>
<feature type="transmembrane region" description="Helical" evidence="12">
    <location>
        <begin position="826"/>
        <end position="847"/>
    </location>
</feature>
<sequence>MSSRKFGLNLVIVLAIAALFTGFWALINRPVSAPAWPEQISGFSYSPFRLGESPQKGQYPSDAEMRQDLEQMNKLTDSIRIYTVEGTQADIPRLAEELGLRVTLGIWISPDLERNEREIATAIELANTSRSVVRVVVGNEALFREEVTPEALIQYLDRVRAAVKVPVTTSEQWHIWKEHPELAKHVDLIAAHILPYWEFVPMKDSVEFVLDRARELKQQFPRKPLLLSEVGWPSNGRMRGGADATQADQAIYLRTLVNTLNRRGYNYFVIEAYDQPWKASDEGSVGAYWGVFNAERQQKFNFEGPVVAIPQWRALAVASVVLAMLALTVLLIDGSALRQRGRTFLTFITFLCGSVLVWIGYDYSQQYSTWFSLTVGVLLALGALGVFIVLLTEAHELAEAVWIHKRRREFLPVQGDSAYRPKVSVHVPCYNEPPEMVKQTLDALAALDYPDYEVLVIDNNTKDPAVWEPLKAHCEKLGERFKFFHVAPLAGFKGGALNYLLPHTAKDAEVIAVIDSDYCVDRNWLKHMVPHFADPKIAVVQSPQDYRDQHESAFKKLCYSEYKGFFHIGMVTRNDRDAIIQHGTMTMTRRSVLEELGWAEWCICEDAELGLRVFEKGLSAAYAHNSYGKGLMPDTFIDFKKQRFRWAYGAIQIIKHHAAALLRGKGSELTRGQRYHFLAGWLPWVADGMNIFFTVGALLWSAAMIIVPHRVDPPLMIFAIPPLALFFFKVAKIIFLYRRAVGVNLKDAFAAALAGLALSHTIAKAVLYGFFTSSMPFFRTPKNADSHGLLVAIAEAREELFIMLLLWGAAAGIYLVQGLPSSDMRFWVAMLLVQSLPYLAALVMALLSSLPKPEHKMAEPQEA</sequence>
<evidence type="ECO:0000256" key="8">
    <source>
        <dbReference type="ARBA" id="ARBA00053004"/>
    </source>
</evidence>
<keyword evidence="3 14" id="KW-0808">Transferase</keyword>
<dbReference type="Gene3D" id="3.90.550.10">
    <property type="entry name" value="Spore Coat Polysaccharide Biosynthesis Protein SpsA, Chain A"/>
    <property type="match status" value="1"/>
</dbReference>
<feature type="transmembrane region" description="Helical" evidence="12">
    <location>
        <begin position="312"/>
        <end position="332"/>
    </location>
</feature>
<dbReference type="GO" id="GO:0005886">
    <property type="term" value="C:plasma membrane"/>
    <property type="evidence" value="ECO:0007669"/>
    <property type="project" value="TreeGrafter"/>
</dbReference>
<evidence type="ECO:0000256" key="12">
    <source>
        <dbReference type="SAM" id="Phobius"/>
    </source>
</evidence>
<reference evidence="14 15" key="1">
    <citation type="submission" date="2018-06" db="EMBL/GenBank/DDBJ databases">
        <authorList>
            <consortium name="Pathogen Informatics"/>
            <person name="Doyle S."/>
        </authorList>
    </citation>
    <scope>NUCLEOTIDE SEQUENCE [LARGE SCALE GENOMIC DNA]</scope>
    <source>
        <strain evidence="14 15">NCTC7914</strain>
    </source>
</reference>
<feature type="transmembrane region" description="Helical" evidence="12">
    <location>
        <begin position="800"/>
        <end position="819"/>
    </location>
</feature>
<keyword evidence="5" id="KW-0460">Magnesium</keyword>
<dbReference type="PANTHER" id="PTHR43867">
    <property type="entry name" value="CELLULOSE SYNTHASE CATALYTIC SUBUNIT A [UDP-FORMING]"/>
    <property type="match status" value="1"/>
</dbReference>
<evidence type="ECO:0000256" key="3">
    <source>
        <dbReference type="ARBA" id="ARBA00022679"/>
    </source>
</evidence>
<evidence type="ECO:0000256" key="1">
    <source>
        <dbReference type="ARBA" id="ARBA00004141"/>
    </source>
</evidence>
<keyword evidence="2 14" id="KW-0328">Glycosyltransferase</keyword>
<evidence type="ECO:0000256" key="5">
    <source>
        <dbReference type="ARBA" id="ARBA00022842"/>
    </source>
</evidence>
<dbReference type="PANTHER" id="PTHR43867:SF4">
    <property type="entry name" value="BETA-(1-3)-GLUCOSYL TRANSFERASE"/>
    <property type="match status" value="1"/>
</dbReference>
<feature type="transmembrane region" description="Helical" evidence="12">
    <location>
        <begin position="344"/>
        <end position="361"/>
    </location>
</feature>
<comment type="catalytic activity">
    <reaction evidence="8">
        <text>a 1,2-diacyl-sn-glycerol + UDP-alpha-D-glucose = a 1,2-diacyl-3-O-(beta-D-glucopyranosyl)-sn-glycerol + UDP + H(+)</text>
        <dbReference type="Rhea" id="RHEA:17285"/>
        <dbReference type="ChEBI" id="CHEBI:15378"/>
        <dbReference type="ChEBI" id="CHEBI:17815"/>
        <dbReference type="ChEBI" id="CHEBI:58223"/>
        <dbReference type="ChEBI" id="CHEBI:58885"/>
        <dbReference type="ChEBI" id="CHEBI:75799"/>
        <dbReference type="EC" id="2.4.1.336"/>
    </reaction>
</comment>
<feature type="transmembrane region" description="Helical" evidence="12">
    <location>
        <begin position="749"/>
        <end position="771"/>
    </location>
</feature>
<dbReference type="EC" id="2.4.1.336" evidence="9"/>
<dbReference type="InterPro" id="IPR017853">
    <property type="entry name" value="GH"/>
</dbReference>
<feature type="transmembrane region" description="Helical" evidence="12">
    <location>
        <begin position="715"/>
        <end position="737"/>
    </location>
</feature>
<dbReference type="EMBL" id="JACARV010000033">
    <property type="protein sequence ID" value="NWC81247.1"/>
    <property type="molecule type" value="Genomic_DNA"/>
</dbReference>
<organism evidence="14 15">
    <name type="scientific">Pseudomonas putida</name>
    <name type="common">Arthrobacter siderocapsulatus</name>
    <dbReference type="NCBI Taxonomy" id="303"/>
    <lineage>
        <taxon>Bacteria</taxon>
        <taxon>Pseudomonadati</taxon>
        <taxon>Pseudomonadota</taxon>
        <taxon>Gammaproteobacteria</taxon>
        <taxon>Pseudomonadales</taxon>
        <taxon>Pseudomonadaceae</taxon>
        <taxon>Pseudomonas</taxon>
    </lineage>
</organism>
<evidence type="ECO:0000256" key="9">
    <source>
        <dbReference type="ARBA" id="ARBA00066964"/>
    </source>
</evidence>
<dbReference type="GO" id="GO:0016758">
    <property type="term" value="F:hexosyltransferase activity"/>
    <property type="evidence" value="ECO:0007669"/>
    <property type="project" value="TreeGrafter"/>
</dbReference>
<evidence type="ECO:0000313" key="13">
    <source>
        <dbReference type="EMBL" id="NWC81247.1"/>
    </source>
</evidence>
<dbReference type="Proteomes" id="UP000542695">
    <property type="component" value="Unassembled WGS sequence"/>
</dbReference>
<comment type="subcellular location">
    <subcellularLocation>
        <location evidence="1">Membrane</location>
        <topology evidence="1">Multi-pass membrane protein</topology>
    </subcellularLocation>
</comment>
<dbReference type="FunFam" id="3.90.550.10:FF:000164">
    <property type="entry name" value="Beta-(1-3)-glucosyl transferase"/>
    <property type="match status" value="1"/>
</dbReference>
<feature type="transmembrane region" description="Helical" evidence="12">
    <location>
        <begin position="681"/>
        <end position="703"/>
    </location>
</feature>